<reference evidence="1 2" key="1">
    <citation type="submission" date="2024-09" db="EMBL/GenBank/DDBJ databases">
        <title>Paenibacillus zeirhizospherea sp. nov., isolated from surface of the maize (Zea mays) roots in a horticulture field, Hungary.</title>
        <authorList>
            <person name="Marton D."/>
            <person name="Farkas M."/>
            <person name="Bedics A."/>
            <person name="Toth E."/>
            <person name="Tancsics A."/>
            <person name="Boka K."/>
            <person name="Maroti G."/>
            <person name="Kriszt B."/>
            <person name="Cserhati M."/>
        </authorList>
    </citation>
    <scope>NUCLEOTIDE SEQUENCE [LARGE SCALE GENOMIC DNA]</scope>
    <source>
        <strain evidence="1 2">KCTC 33519</strain>
    </source>
</reference>
<dbReference type="Proteomes" id="UP001580346">
    <property type="component" value="Unassembled WGS sequence"/>
</dbReference>
<dbReference type="EMBL" id="JBHHMI010000008">
    <property type="protein sequence ID" value="MFB5267416.1"/>
    <property type="molecule type" value="Genomic_DNA"/>
</dbReference>
<sequence>MMNNNSMMMDGSMMSNMCFLMFGGLLLLVISAGITVYIVTRKLMRQSKTEDQPLMILKEHYANGEISDEEYLHKASMLKNQY</sequence>
<protein>
    <submittedName>
        <fullName evidence="1">SHOCT domain-containing protein</fullName>
    </submittedName>
</protein>
<dbReference type="RefSeq" id="WP_375355404.1">
    <property type="nucleotide sequence ID" value="NZ_JBHHMI010000008.1"/>
</dbReference>
<comment type="caution">
    <text evidence="1">The sequence shown here is derived from an EMBL/GenBank/DDBJ whole genome shotgun (WGS) entry which is preliminary data.</text>
</comment>
<evidence type="ECO:0000313" key="2">
    <source>
        <dbReference type="Proteomes" id="UP001580346"/>
    </source>
</evidence>
<keyword evidence="2" id="KW-1185">Reference proteome</keyword>
<gene>
    <name evidence="1" type="ORF">ACE41H_11565</name>
</gene>
<accession>A0ABV5AW93</accession>
<name>A0ABV5AW93_9BACL</name>
<evidence type="ECO:0000313" key="1">
    <source>
        <dbReference type="EMBL" id="MFB5267416.1"/>
    </source>
</evidence>
<proteinExistence type="predicted"/>
<organism evidence="1 2">
    <name type="scientific">Paenibacillus enshidis</name>
    <dbReference type="NCBI Taxonomy" id="1458439"/>
    <lineage>
        <taxon>Bacteria</taxon>
        <taxon>Bacillati</taxon>
        <taxon>Bacillota</taxon>
        <taxon>Bacilli</taxon>
        <taxon>Bacillales</taxon>
        <taxon>Paenibacillaceae</taxon>
        <taxon>Paenibacillus</taxon>
    </lineage>
</organism>